<dbReference type="Pfam" id="PF00857">
    <property type="entry name" value="Isochorismatase"/>
    <property type="match status" value="1"/>
</dbReference>
<evidence type="ECO:0000256" key="2">
    <source>
        <dbReference type="ARBA" id="ARBA00022801"/>
    </source>
</evidence>
<comment type="similarity">
    <text evidence="1">Belongs to the isochorismatase family.</text>
</comment>
<feature type="domain" description="Isochorismatase-like" evidence="3">
    <location>
        <begin position="40"/>
        <end position="104"/>
    </location>
</feature>
<evidence type="ECO:0000313" key="5">
    <source>
        <dbReference type="Proteomes" id="UP000242381"/>
    </source>
</evidence>
<sequence length="129" mass="14872">MVFMMTNSAKGFQLNINDMASIQWEFLLSPSPKLHWHRVACTKKEYFGGFHHIDLKEYLLSKQIDTVIVVGMMIHNCINATTYSSTDEGFKLIVVAEAVNTMDQQIFGEMIPAETIWEELLGRYRFCLC</sequence>
<evidence type="ECO:0000313" key="4">
    <source>
        <dbReference type="EMBL" id="ORE23232.1"/>
    </source>
</evidence>
<dbReference type="PANTHER" id="PTHR43540">
    <property type="entry name" value="PEROXYUREIDOACRYLATE/UREIDOACRYLATE AMIDOHYDROLASE-RELATED"/>
    <property type="match status" value="1"/>
</dbReference>
<evidence type="ECO:0000259" key="3">
    <source>
        <dbReference type="Pfam" id="PF00857"/>
    </source>
</evidence>
<organism evidence="4 5">
    <name type="scientific">Rhizopus microsporus</name>
    <dbReference type="NCBI Taxonomy" id="58291"/>
    <lineage>
        <taxon>Eukaryota</taxon>
        <taxon>Fungi</taxon>
        <taxon>Fungi incertae sedis</taxon>
        <taxon>Mucoromycota</taxon>
        <taxon>Mucoromycotina</taxon>
        <taxon>Mucoromycetes</taxon>
        <taxon>Mucorales</taxon>
        <taxon>Mucorineae</taxon>
        <taxon>Rhizopodaceae</taxon>
        <taxon>Rhizopus</taxon>
    </lineage>
</organism>
<dbReference type="EMBL" id="KV921259">
    <property type="protein sequence ID" value="ORE23232.1"/>
    <property type="molecule type" value="Genomic_DNA"/>
</dbReference>
<protein>
    <recommendedName>
        <fullName evidence="3">Isochorismatase-like domain-containing protein</fullName>
    </recommendedName>
</protein>
<dbReference type="SUPFAM" id="SSF52499">
    <property type="entry name" value="Isochorismatase-like hydrolases"/>
    <property type="match status" value="1"/>
</dbReference>
<gene>
    <name evidence="4" type="ORF">BCV71DRAFT_259438</name>
</gene>
<name>A0A1X0SG06_RHIZD</name>
<keyword evidence="2" id="KW-0378">Hydrolase</keyword>
<dbReference type="InterPro" id="IPR000868">
    <property type="entry name" value="Isochorismatase-like_dom"/>
</dbReference>
<dbReference type="VEuPathDB" id="FungiDB:BCV72DRAFT_219863"/>
<evidence type="ECO:0000256" key="1">
    <source>
        <dbReference type="ARBA" id="ARBA00006336"/>
    </source>
</evidence>
<dbReference type="GO" id="GO:0016787">
    <property type="term" value="F:hydrolase activity"/>
    <property type="evidence" value="ECO:0007669"/>
    <property type="project" value="UniProtKB-KW"/>
</dbReference>
<dbReference type="PANTHER" id="PTHR43540:SF6">
    <property type="entry name" value="ISOCHORISMATASE-LIKE DOMAIN-CONTAINING PROTEIN"/>
    <property type="match status" value="1"/>
</dbReference>
<dbReference type="Proteomes" id="UP000242381">
    <property type="component" value="Unassembled WGS sequence"/>
</dbReference>
<accession>A0A1X0SG06</accession>
<dbReference type="AlphaFoldDB" id="A0A1X0SG06"/>
<reference evidence="4 5" key="1">
    <citation type="journal article" date="2016" name="Proc. Natl. Acad. Sci. U.S.A.">
        <title>Lipid metabolic changes in an early divergent fungus govern the establishment of a mutualistic symbiosis with endobacteria.</title>
        <authorList>
            <person name="Lastovetsky O.A."/>
            <person name="Gaspar M.L."/>
            <person name="Mondo S.J."/>
            <person name="LaButti K.M."/>
            <person name="Sandor L."/>
            <person name="Grigoriev I.V."/>
            <person name="Henry S.A."/>
            <person name="Pawlowska T.E."/>
        </authorList>
    </citation>
    <scope>NUCLEOTIDE SEQUENCE [LARGE SCALE GENOMIC DNA]</scope>
    <source>
        <strain evidence="4 5">ATCC 11559</strain>
    </source>
</reference>
<dbReference type="Gene3D" id="3.40.50.850">
    <property type="entry name" value="Isochorismatase-like"/>
    <property type="match status" value="1"/>
</dbReference>
<dbReference type="InterPro" id="IPR036380">
    <property type="entry name" value="Isochorismatase-like_sf"/>
</dbReference>
<proteinExistence type="inferred from homology"/>
<dbReference type="InterPro" id="IPR050272">
    <property type="entry name" value="Isochorismatase-like_hydrls"/>
</dbReference>